<proteinExistence type="predicted"/>
<comment type="caution">
    <text evidence="1">The sequence shown here is derived from an EMBL/GenBank/DDBJ whole genome shotgun (WGS) entry which is preliminary data.</text>
</comment>
<reference evidence="1 2" key="1">
    <citation type="journal article" date="2015" name="Nature">
        <title>rRNA introns, odd ribosomes, and small enigmatic genomes across a large radiation of phyla.</title>
        <authorList>
            <person name="Brown C.T."/>
            <person name="Hug L.A."/>
            <person name="Thomas B.C."/>
            <person name="Sharon I."/>
            <person name="Castelle C.J."/>
            <person name="Singh A."/>
            <person name="Wilkins M.J."/>
            <person name="Williams K.H."/>
            <person name="Banfield J.F."/>
        </authorList>
    </citation>
    <scope>NUCLEOTIDE SEQUENCE [LARGE SCALE GENOMIC DNA]</scope>
</reference>
<organism evidence="1 2">
    <name type="scientific">Candidatus Amesbacteria bacterium GW2011_GWA2_42_12</name>
    <dbReference type="NCBI Taxonomy" id="1618356"/>
    <lineage>
        <taxon>Bacteria</taxon>
        <taxon>Candidatus Amesiibacteriota</taxon>
    </lineage>
</organism>
<dbReference type="EMBL" id="LCCN01000006">
    <property type="protein sequence ID" value="KKS32571.1"/>
    <property type="molecule type" value="Genomic_DNA"/>
</dbReference>
<dbReference type="STRING" id="1618356.UU93_C0006G0050"/>
<evidence type="ECO:0000313" key="1">
    <source>
        <dbReference type="EMBL" id="KKS32571.1"/>
    </source>
</evidence>
<gene>
    <name evidence="1" type="ORF">UU93_C0006G0050</name>
</gene>
<name>A0A0G1AEL4_9BACT</name>
<sequence>MTILEVTPNTKTATKKIDTLSQAQSNFQLAVTLAEASLSGLIVVLEPFNLEQRATAETAVPIKQE</sequence>
<dbReference type="AlphaFoldDB" id="A0A0G1AEL4"/>
<dbReference type="Proteomes" id="UP000034160">
    <property type="component" value="Unassembled WGS sequence"/>
</dbReference>
<evidence type="ECO:0000313" key="2">
    <source>
        <dbReference type="Proteomes" id="UP000034160"/>
    </source>
</evidence>
<protein>
    <submittedName>
        <fullName evidence="1">Uncharacterized protein</fullName>
    </submittedName>
</protein>
<accession>A0A0G1AEL4</accession>